<accession>A0AAD7B7H3</accession>
<proteinExistence type="predicted"/>
<comment type="caution">
    <text evidence="1">The sequence shown here is derived from an EMBL/GenBank/DDBJ whole genome shotgun (WGS) entry which is preliminary data.</text>
</comment>
<dbReference type="AlphaFoldDB" id="A0AAD7B7H3"/>
<dbReference type="EMBL" id="JARKIF010000030">
    <property type="protein sequence ID" value="KAJ7612575.1"/>
    <property type="molecule type" value="Genomic_DNA"/>
</dbReference>
<name>A0AAD7B7H3_9AGAR</name>
<evidence type="ECO:0000313" key="1">
    <source>
        <dbReference type="EMBL" id="KAJ7612575.1"/>
    </source>
</evidence>
<dbReference type="Proteomes" id="UP001221142">
    <property type="component" value="Unassembled WGS sequence"/>
</dbReference>
<organism evidence="1 2">
    <name type="scientific">Roridomyces roridus</name>
    <dbReference type="NCBI Taxonomy" id="1738132"/>
    <lineage>
        <taxon>Eukaryota</taxon>
        <taxon>Fungi</taxon>
        <taxon>Dikarya</taxon>
        <taxon>Basidiomycota</taxon>
        <taxon>Agaricomycotina</taxon>
        <taxon>Agaricomycetes</taxon>
        <taxon>Agaricomycetidae</taxon>
        <taxon>Agaricales</taxon>
        <taxon>Marasmiineae</taxon>
        <taxon>Mycenaceae</taxon>
        <taxon>Roridomyces</taxon>
    </lineage>
</organism>
<gene>
    <name evidence="1" type="ORF">FB45DRAFT_1117041</name>
</gene>
<evidence type="ECO:0000313" key="2">
    <source>
        <dbReference type="Proteomes" id="UP001221142"/>
    </source>
</evidence>
<keyword evidence="2" id="KW-1185">Reference proteome</keyword>
<reference evidence="1" key="1">
    <citation type="submission" date="2023-03" db="EMBL/GenBank/DDBJ databases">
        <title>Massive genome expansion in bonnet fungi (Mycena s.s.) driven by repeated elements and novel gene families across ecological guilds.</title>
        <authorList>
            <consortium name="Lawrence Berkeley National Laboratory"/>
            <person name="Harder C.B."/>
            <person name="Miyauchi S."/>
            <person name="Viragh M."/>
            <person name="Kuo A."/>
            <person name="Thoen E."/>
            <person name="Andreopoulos B."/>
            <person name="Lu D."/>
            <person name="Skrede I."/>
            <person name="Drula E."/>
            <person name="Henrissat B."/>
            <person name="Morin E."/>
            <person name="Kohler A."/>
            <person name="Barry K."/>
            <person name="LaButti K."/>
            <person name="Morin E."/>
            <person name="Salamov A."/>
            <person name="Lipzen A."/>
            <person name="Mereny Z."/>
            <person name="Hegedus B."/>
            <person name="Baldrian P."/>
            <person name="Stursova M."/>
            <person name="Weitz H."/>
            <person name="Taylor A."/>
            <person name="Grigoriev I.V."/>
            <person name="Nagy L.G."/>
            <person name="Martin F."/>
            <person name="Kauserud H."/>
        </authorList>
    </citation>
    <scope>NUCLEOTIDE SEQUENCE</scope>
    <source>
        <strain evidence="1">9284</strain>
    </source>
</reference>
<protein>
    <submittedName>
        <fullName evidence="1">Uncharacterized protein</fullName>
    </submittedName>
</protein>
<sequence length="397" mass="44746">MYRVCGVPALCTRSNDQRGERALAKAAPPPAGKLHPMTWPTTVLASWIYVPCLNIEDFALLDAVEMNKKQSERFSTRLEEAQSQVISIVTSRGIKNPDYLKPGDWRAPGYSAAGNNVLHVYTPTLSTQEACSIGAVAAAMQKSVKEGRQYEHAKRFYAICNPISLRIAKEQTFEQTFYKSWDDGVFRWNAMGRGRGDGDVFHFGFGHARSNTYGSRAGTARCFQAPTVRQLDGSWVNKADGLIMWVPIPTKIHQQFLAMIAADLNSTAFPNNIAARERMAQEKIRAEKAHAIHLQGGYRHGKTPLRLRHNVFLPFLIVHRIRQRVEGALRIDMYITGLAAQAFLYLSEERASHGTVEFAKKPASEHCIYIRRKTGQTYFHKSPRGYLGYLRILEPFD</sequence>